<dbReference type="STRING" id="914234.M2QMP8"/>
<feature type="compositionally biased region" description="Low complexity" evidence="1">
    <location>
        <begin position="70"/>
        <end position="81"/>
    </location>
</feature>
<organism evidence="2 3">
    <name type="scientific">Ceriporiopsis subvermispora (strain B)</name>
    <name type="common">White-rot fungus</name>
    <name type="synonym">Gelatoporia subvermispora</name>
    <dbReference type="NCBI Taxonomy" id="914234"/>
    <lineage>
        <taxon>Eukaryota</taxon>
        <taxon>Fungi</taxon>
        <taxon>Dikarya</taxon>
        <taxon>Basidiomycota</taxon>
        <taxon>Agaricomycotina</taxon>
        <taxon>Agaricomycetes</taxon>
        <taxon>Polyporales</taxon>
        <taxon>Gelatoporiaceae</taxon>
        <taxon>Gelatoporia</taxon>
    </lineage>
</organism>
<protein>
    <submittedName>
        <fullName evidence="2">Uncharacterized protein</fullName>
    </submittedName>
</protein>
<reference evidence="2 3" key="1">
    <citation type="journal article" date="2012" name="Proc. Natl. Acad. Sci. U.S.A.">
        <title>Comparative genomics of Ceriporiopsis subvermispora and Phanerochaete chrysosporium provide insight into selective ligninolysis.</title>
        <authorList>
            <person name="Fernandez-Fueyo E."/>
            <person name="Ruiz-Duenas F.J."/>
            <person name="Ferreira P."/>
            <person name="Floudas D."/>
            <person name="Hibbett D.S."/>
            <person name="Canessa P."/>
            <person name="Larrondo L.F."/>
            <person name="James T.Y."/>
            <person name="Seelenfreund D."/>
            <person name="Lobos S."/>
            <person name="Polanco R."/>
            <person name="Tello M."/>
            <person name="Honda Y."/>
            <person name="Watanabe T."/>
            <person name="Watanabe T."/>
            <person name="Ryu J.S."/>
            <person name="Kubicek C.P."/>
            <person name="Schmoll M."/>
            <person name="Gaskell J."/>
            <person name="Hammel K.E."/>
            <person name="St John F.J."/>
            <person name="Vanden Wymelenberg A."/>
            <person name="Sabat G."/>
            <person name="Splinter BonDurant S."/>
            <person name="Syed K."/>
            <person name="Yadav J.S."/>
            <person name="Doddapaneni H."/>
            <person name="Subramanian V."/>
            <person name="Lavin J.L."/>
            <person name="Oguiza J.A."/>
            <person name="Perez G."/>
            <person name="Pisabarro A.G."/>
            <person name="Ramirez L."/>
            <person name="Santoyo F."/>
            <person name="Master E."/>
            <person name="Coutinho P.M."/>
            <person name="Henrissat B."/>
            <person name="Lombard V."/>
            <person name="Magnuson J.K."/>
            <person name="Kuees U."/>
            <person name="Hori C."/>
            <person name="Igarashi K."/>
            <person name="Samejima M."/>
            <person name="Held B.W."/>
            <person name="Barry K.W."/>
            <person name="LaButti K.M."/>
            <person name="Lapidus A."/>
            <person name="Lindquist E.A."/>
            <person name="Lucas S.M."/>
            <person name="Riley R."/>
            <person name="Salamov A.A."/>
            <person name="Hoffmeister D."/>
            <person name="Schwenk D."/>
            <person name="Hadar Y."/>
            <person name="Yarden O."/>
            <person name="de Vries R.P."/>
            <person name="Wiebenga A."/>
            <person name="Stenlid J."/>
            <person name="Eastwood D."/>
            <person name="Grigoriev I.V."/>
            <person name="Berka R.M."/>
            <person name="Blanchette R.A."/>
            <person name="Kersten P."/>
            <person name="Martinez A.T."/>
            <person name="Vicuna R."/>
            <person name="Cullen D."/>
        </authorList>
    </citation>
    <scope>NUCLEOTIDE SEQUENCE [LARGE SCALE GENOMIC DNA]</scope>
    <source>
        <strain evidence="2 3">B</strain>
    </source>
</reference>
<feature type="region of interest" description="Disordered" evidence="1">
    <location>
        <begin position="223"/>
        <end position="263"/>
    </location>
</feature>
<gene>
    <name evidence="2" type="ORF">CERSUDRAFT_126157</name>
</gene>
<dbReference type="EMBL" id="KB445806">
    <property type="protein sequence ID" value="EMD33415.1"/>
    <property type="molecule type" value="Genomic_DNA"/>
</dbReference>
<evidence type="ECO:0000256" key="1">
    <source>
        <dbReference type="SAM" id="MobiDB-lite"/>
    </source>
</evidence>
<proteinExistence type="predicted"/>
<dbReference type="Proteomes" id="UP000016930">
    <property type="component" value="Unassembled WGS sequence"/>
</dbReference>
<sequence>MQGNADSDHQASSPAPHDAGKPNGERSPTLDVAAAGDATELPDPRRIGAGTNTVNARVEQPRSALQNDGATPAPQAPQPQTENRRPVQRRRPTAQEEEQGAQVVEHIKRDVMPRLSNMRIYSVPDHQRFEFDVIFERVYKYAQEMEPNLLIFACFWKPDAIRHFVMMIVATRHQKQLLSSTHPHYTLNVTALQVMLKHFYVALEQLNNLIAVLYPELTQRQSQNDQLPPEHCAQPMGPSKVSPSQHLPTSAEQKPELNGQSGLQSLQGLDTARLNDLMRCTLAPAQELRARGTPEAVIKWLESNRMRVQRIILDTLYRVNPSYAPSTS</sequence>
<keyword evidence="3" id="KW-1185">Reference proteome</keyword>
<evidence type="ECO:0000313" key="3">
    <source>
        <dbReference type="Proteomes" id="UP000016930"/>
    </source>
</evidence>
<dbReference type="HOGENOM" id="CLU_847301_0_0_1"/>
<feature type="region of interest" description="Disordered" evidence="1">
    <location>
        <begin position="1"/>
        <end position="104"/>
    </location>
</feature>
<feature type="compositionally biased region" description="Polar residues" evidence="1">
    <location>
        <begin position="241"/>
        <end position="263"/>
    </location>
</feature>
<accession>M2QMP8</accession>
<feature type="compositionally biased region" description="Polar residues" evidence="1">
    <location>
        <begin position="1"/>
        <end position="13"/>
    </location>
</feature>
<dbReference type="AlphaFoldDB" id="M2QMP8"/>
<name>M2QMP8_CERS8</name>
<dbReference type="OrthoDB" id="1938591at2759"/>
<evidence type="ECO:0000313" key="2">
    <source>
        <dbReference type="EMBL" id="EMD33415.1"/>
    </source>
</evidence>